<keyword evidence="5 9" id="KW-0479">Metal-binding</keyword>
<dbReference type="PROSITE" id="PS01306">
    <property type="entry name" value="UPF0054"/>
    <property type="match status" value="1"/>
</dbReference>
<dbReference type="EC" id="3.1.-.-" evidence="9"/>
<gene>
    <name evidence="9 10" type="primary">ybeY</name>
    <name evidence="10" type="ORF">ATZ99_17600</name>
</gene>
<comment type="similarity">
    <text evidence="1 9">Belongs to the endoribonuclease YbeY family.</text>
</comment>
<keyword evidence="9" id="KW-0963">Cytoplasm</keyword>
<dbReference type="InterPro" id="IPR002036">
    <property type="entry name" value="YbeY"/>
</dbReference>
<dbReference type="Gene3D" id="3.40.390.30">
    <property type="entry name" value="Metalloproteases ('zincins'), catalytic domain"/>
    <property type="match status" value="1"/>
</dbReference>
<dbReference type="Pfam" id="PF02130">
    <property type="entry name" value="YbeY"/>
    <property type="match status" value="1"/>
</dbReference>
<dbReference type="GO" id="GO:0004222">
    <property type="term" value="F:metalloendopeptidase activity"/>
    <property type="evidence" value="ECO:0007669"/>
    <property type="project" value="InterPro"/>
</dbReference>
<dbReference type="AlphaFoldDB" id="A0A162MBN3"/>
<keyword evidence="7 9" id="KW-0378">Hydrolase</keyword>
<comment type="cofactor">
    <cofactor evidence="9">
        <name>Zn(2+)</name>
        <dbReference type="ChEBI" id="CHEBI:29105"/>
    </cofactor>
    <text evidence="9">Binds 1 zinc ion.</text>
</comment>
<dbReference type="STRING" id="520767.ATZ99_17600"/>
<sequence length="163" mass="18562">MSTVIINNLQDAIEIGEETEEIIKKVLMKALEIHGESGVEVSVVLVDNEYIRELNRIYRGKDEPTDVLSFAMREGEDEIEDEIGEELGENELLGDIVISCEKAKSQAEEYGHSFQREIGYLAVHGILHLLGYDHETEEEKQEMRSREEEVLSSIGLVREDNLK</sequence>
<evidence type="ECO:0000313" key="11">
    <source>
        <dbReference type="Proteomes" id="UP000075737"/>
    </source>
</evidence>
<feature type="binding site" evidence="9">
    <location>
        <position position="124"/>
    </location>
    <ligand>
        <name>Zn(2+)</name>
        <dbReference type="ChEBI" id="CHEBI:29105"/>
        <note>catalytic</note>
    </ligand>
</feature>
<comment type="caution">
    <text evidence="10">The sequence shown here is derived from an EMBL/GenBank/DDBJ whole genome shotgun (WGS) entry which is preliminary data.</text>
</comment>
<organism evidence="10 11">
    <name type="scientific">Thermovenabulum gondwanense</name>
    <dbReference type="NCBI Taxonomy" id="520767"/>
    <lineage>
        <taxon>Bacteria</taxon>
        <taxon>Bacillati</taxon>
        <taxon>Bacillota</taxon>
        <taxon>Clostridia</taxon>
        <taxon>Thermosediminibacterales</taxon>
        <taxon>Thermosediminibacteraceae</taxon>
        <taxon>Thermovenabulum</taxon>
    </lineage>
</organism>
<reference evidence="10 11" key="1">
    <citation type="submission" date="2015-12" db="EMBL/GenBank/DDBJ databases">
        <title>Draft genome of Thermovenabulum gondwanense isolated from a red thermophilic microbial mat colonisisng an outflow channel of a bore well.</title>
        <authorList>
            <person name="Patel B.K."/>
        </authorList>
    </citation>
    <scope>NUCLEOTIDE SEQUENCE [LARGE SCALE GENOMIC DNA]</scope>
    <source>
        <strain evidence="10 11">R270</strain>
    </source>
</reference>
<evidence type="ECO:0000256" key="5">
    <source>
        <dbReference type="ARBA" id="ARBA00022723"/>
    </source>
</evidence>
<dbReference type="GO" id="GO:0006364">
    <property type="term" value="P:rRNA processing"/>
    <property type="evidence" value="ECO:0007669"/>
    <property type="project" value="UniProtKB-UniRule"/>
</dbReference>
<dbReference type="HAMAP" id="MF_00009">
    <property type="entry name" value="Endoribonucl_YbeY"/>
    <property type="match status" value="1"/>
</dbReference>
<evidence type="ECO:0000313" key="10">
    <source>
        <dbReference type="EMBL" id="KYO65171.1"/>
    </source>
</evidence>
<dbReference type="GO" id="GO:0008270">
    <property type="term" value="F:zinc ion binding"/>
    <property type="evidence" value="ECO:0007669"/>
    <property type="project" value="UniProtKB-UniRule"/>
</dbReference>
<dbReference type="PANTHER" id="PTHR46986:SF1">
    <property type="entry name" value="ENDORIBONUCLEASE YBEY, CHLOROPLASTIC"/>
    <property type="match status" value="1"/>
</dbReference>
<keyword evidence="3 9" id="KW-0698">rRNA processing</keyword>
<dbReference type="Proteomes" id="UP000075737">
    <property type="component" value="Unassembled WGS sequence"/>
</dbReference>
<dbReference type="PANTHER" id="PTHR46986">
    <property type="entry name" value="ENDORIBONUCLEASE YBEY, CHLOROPLASTIC"/>
    <property type="match status" value="1"/>
</dbReference>
<protein>
    <recommendedName>
        <fullName evidence="9">Endoribonuclease YbeY</fullName>
        <ecNumber evidence="9">3.1.-.-</ecNumber>
    </recommendedName>
</protein>
<dbReference type="RefSeq" id="WP_068748875.1">
    <property type="nucleotide sequence ID" value="NZ_LOHZ01000037.1"/>
</dbReference>
<keyword evidence="4 9" id="KW-0540">Nuclease</keyword>
<evidence type="ECO:0000256" key="1">
    <source>
        <dbReference type="ARBA" id="ARBA00010875"/>
    </source>
</evidence>
<feature type="binding site" evidence="9">
    <location>
        <position position="128"/>
    </location>
    <ligand>
        <name>Zn(2+)</name>
        <dbReference type="ChEBI" id="CHEBI:29105"/>
        <note>catalytic</note>
    </ligand>
</feature>
<comment type="function">
    <text evidence="9">Single strand-specific metallo-endoribonuclease involved in late-stage 70S ribosome quality control and in maturation of the 3' terminus of the 16S rRNA.</text>
</comment>
<dbReference type="GO" id="GO:0004521">
    <property type="term" value="F:RNA endonuclease activity"/>
    <property type="evidence" value="ECO:0007669"/>
    <property type="project" value="UniProtKB-UniRule"/>
</dbReference>
<evidence type="ECO:0000256" key="7">
    <source>
        <dbReference type="ARBA" id="ARBA00022801"/>
    </source>
</evidence>
<dbReference type="InterPro" id="IPR020549">
    <property type="entry name" value="YbeY_CS"/>
</dbReference>
<comment type="subcellular location">
    <subcellularLocation>
        <location evidence="9">Cytoplasm</location>
    </subcellularLocation>
</comment>
<keyword evidence="11" id="KW-1185">Reference proteome</keyword>
<dbReference type="PATRIC" id="fig|520767.4.peg.1875"/>
<dbReference type="GO" id="GO:0005737">
    <property type="term" value="C:cytoplasm"/>
    <property type="evidence" value="ECO:0007669"/>
    <property type="project" value="UniProtKB-SubCell"/>
</dbReference>
<evidence type="ECO:0000256" key="8">
    <source>
        <dbReference type="ARBA" id="ARBA00022833"/>
    </source>
</evidence>
<evidence type="ECO:0000256" key="4">
    <source>
        <dbReference type="ARBA" id="ARBA00022722"/>
    </source>
</evidence>
<dbReference type="EMBL" id="LOHZ01000037">
    <property type="protein sequence ID" value="KYO65171.1"/>
    <property type="molecule type" value="Genomic_DNA"/>
</dbReference>
<dbReference type="InterPro" id="IPR023091">
    <property type="entry name" value="MetalPrtase_cat_dom_sf_prd"/>
</dbReference>
<keyword evidence="8 9" id="KW-0862">Zinc</keyword>
<dbReference type="SUPFAM" id="SSF55486">
    <property type="entry name" value="Metalloproteases ('zincins'), catalytic domain"/>
    <property type="match status" value="1"/>
</dbReference>
<keyword evidence="6 9" id="KW-0255">Endonuclease</keyword>
<evidence type="ECO:0000256" key="6">
    <source>
        <dbReference type="ARBA" id="ARBA00022759"/>
    </source>
</evidence>
<evidence type="ECO:0000256" key="2">
    <source>
        <dbReference type="ARBA" id="ARBA00022517"/>
    </source>
</evidence>
<evidence type="ECO:0000256" key="9">
    <source>
        <dbReference type="HAMAP-Rule" id="MF_00009"/>
    </source>
</evidence>
<evidence type="ECO:0000256" key="3">
    <source>
        <dbReference type="ARBA" id="ARBA00022552"/>
    </source>
</evidence>
<keyword evidence="2 9" id="KW-0690">Ribosome biogenesis</keyword>
<dbReference type="OrthoDB" id="9807740at2"/>
<name>A0A162MBN3_9FIRM</name>
<accession>A0A162MBN3</accession>
<feature type="binding site" evidence="9">
    <location>
        <position position="134"/>
    </location>
    <ligand>
        <name>Zn(2+)</name>
        <dbReference type="ChEBI" id="CHEBI:29105"/>
        <note>catalytic</note>
    </ligand>
</feature>
<dbReference type="NCBIfam" id="TIGR00043">
    <property type="entry name" value="rRNA maturation RNase YbeY"/>
    <property type="match status" value="1"/>
</dbReference>
<proteinExistence type="inferred from homology"/>